<dbReference type="EMBL" id="BT095866">
    <property type="protein sequence ID" value="ACU20098.1"/>
    <property type="molecule type" value="mRNA"/>
</dbReference>
<dbReference type="AlphaFoldDB" id="C6TE46"/>
<accession>C6TE46</accession>
<evidence type="ECO:0000313" key="1">
    <source>
        <dbReference type="EMBL" id="ACU20098.1"/>
    </source>
</evidence>
<proteinExistence type="evidence at transcript level"/>
<sequence length="50" mass="5648">MTDNKSSFHSSLAVSNIRNHISITLQMENVCRRAASSFNLFRASQVHIEV</sequence>
<reference evidence="1" key="1">
    <citation type="submission" date="2009-08" db="EMBL/GenBank/DDBJ databases">
        <authorList>
            <person name="Cheung F."/>
            <person name="Xiao Y."/>
            <person name="Chan A."/>
            <person name="Moskal W."/>
            <person name="Town C.D."/>
        </authorList>
    </citation>
    <scope>NUCLEOTIDE SEQUENCE</scope>
</reference>
<protein>
    <submittedName>
        <fullName evidence="1">Uncharacterized protein</fullName>
    </submittedName>
</protein>
<name>C6TE46_SOYBN</name>
<organism evidence="1">
    <name type="scientific">Glycine max</name>
    <name type="common">Soybean</name>
    <name type="synonym">Glycine hispida</name>
    <dbReference type="NCBI Taxonomy" id="3847"/>
    <lineage>
        <taxon>Eukaryota</taxon>
        <taxon>Viridiplantae</taxon>
        <taxon>Streptophyta</taxon>
        <taxon>Embryophyta</taxon>
        <taxon>Tracheophyta</taxon>
        <taxon>Spermatophyta</taxon>
        <taxon>Magnoliopsida</taxon>
        <taxon>eudicotyledons</taxon>
        <taxon>Gunneridae</taxon>
        <taxon>Pentapetalae</taxon>
        <taxon>rosids</taxon>
        <taxon>fabids</taxon>
        <taxon>Fabales</taxon>
        <taxon>Fabaceae</taxon>
        <taxon>Papilionoideae</taxon>
        <taxon>50 kb inversion clade</taxon>
        <taxon>NPAAA clade</taxon>
        <taxon>indigoferoid/millettioid clade</taxon>
        <taxon>Phaseoleae</taxon>
        <taxon>Glycine</taxon>
        <taxon>Glycine subgen. Soja</taxon>
    </lineage>
</organism>